<accession>Q6ZGB4</accession>
<name>Q6ZGB4_ORYSJ</name>
<keyword evidence="1" id="KW-0732">Signal</keyword>
<evidence type="ECO:0008006" key="4">
    <source>
        <dbReference type="Google" id="ProtNLM"/>
    </source>
</evidence>
<evidence type="ECO:0000313" key="3">
    <source>
        <dbReference type="Proteomes" id="UP000000763"/>
    </source>
</evidence>
<reference evidence="3" key="1">
    <citation type="journal article" date="2005" name="Nature">
        <title>The map-based sequence of the rice genome.</title>
        <authorList>
            <consortium name="International rice genome sequencing project (IRGSP)"/>
            <person name="Matsumoto T."/>
            <person name="Wu J."/>
            <person name="Kanamori H."/>
            <person name="Katayose Y."/>
            <person name="Fujisawa M."/>
            <person name="Namiki N."/>
            <person name="Mizuno H."/>
            <person name="Yamamoto K."/>
            <person name="Antonio B.A."/>
            <person name="Baba T."/>
            <person name="Sakata K."/>
            <person name="Nagamura Y."/>
            <person name="Aoki H."/>
            <person name="Arikawa K."/>
            <person name="Arita K."/>
            <person name="Bito T."/>
            <person name="Chiden Y."/>
            <person name="Fujitsuka N."/>
            <person name="Fukunaka R."/>
            <person name="Hamada M."/>
            <person name="Harada C."/>
            <person name="Hayashi A."/>
            <person name="Hijishita S."/>
            <person name="Honda M."/>
            <person name="Hosokawa S."/>
            <person name="Ichikawa Y."/>
            <person name="Idonuma A."/>
            <person name="Iijima M."/>
            <person name="Ikeda M."/>
            <person name="Ikeno M."/>
            <person name="Ito K."/>
            <person name="Ito S."/>
            <person name="Ito T."/>
            <person name="Ito Y."/>
            <person name="Ito Y."/>
            <person name="Iwabuchi A."/>
            <person name="Kamiya K."/>
            <person name="Karasawa W."/>
            <person name="Kurita K."/>
            <person name="Katagiri S."/>
            <person name="Kikuta A."/>
            <person name="Kobayashi H."/>
            <person name="Kobayashi N."/>
            <person name="Machita K."/>
            <person name="Maehara T."/>
            <person name="Masukawa M."/>
            <person name="Mizubayashi T."/>
            <person name="Mukai Y."/>
            <person name="Nagasaki H."/>
            <person name="Nagata Y."/>
            <person name="Naito S."/>
            <person name="Nakashima M."/>
            <person name="Nakama Y."/>
            <person name="Nakamichi Y."/>
            <person name="Nakamura M."/>
            <person name="Meguro A."/>
            <person name="Negishi M."/>
            <person name="Ohta I."/>
            <person name="Ohta T."/>
            <person name="Okamoto M."/>
            <person name="Ono N."/>
            <person name="Saji S."/>
            <person name="Sakaguchi M."/>
            <person name="Sakai K."/>
            <person name="Shibata M."/>
            <person name="Shimokawa T."/>
            <person name="Song J."/>
            <person name="Takazaki Y."/>
            <person name="Terasawa K."/>
            <person name="Tsugane M."/>
            <person name="Tsuji K."/>
            <person name="Ueda S."/>
            <person name="Waki K."/>
            <person name="Yamagata H."/>
            <person name="Yamamoto M."/>
            <person name="Yamamoto S."/>
            <person name="Yamane H."/>
            <person name="Yoshiki S."/>
            <person name="Yoshihara R."/>
            <person name="Yukawa K."/>
            <person name="Zhong H."/>
            <person name="Yano M."/>
            <person name="Yuan Q."/>
            <person name="Ouyang S."/>
            <person name="Liu J."/>
            <person name="Jones K.M."/>
            <person name="Gansberger K."/>
            <person name="Moffat K."/>
            <person name="Hill J."/>
            <person name="Bera J."/>
            <person name="Fadrosh D."/>
            <person name="Jin S."/>
            <person name="Johri S."/>
            <person name="Kim M."/>
            <person name="Overton L."/>
            <person name="Reardon M."/>
            <person name="Tsitrin T."/>
            <person name="Vuong H."/>
            <person name="Weaver B."/>
            <person name="Ciecko A."/>
            <person name="Tallon L."/>
            <person name="Jackson J."/>
            <person name="Pai G."/>
            <person name="Aken S.V."/>
            <person name="Utterback T."/>
            <person name="Reidmuller S."/>
            <person name="Feldblyum T."/>
            <person name="Hsiao J."/>
            <person name="Zismann V."/>
            <person name="Iobst S."/>
            <person name="de Vazeille A.R."/>
            <person name="Buell C.R."/>
            <person name="Ying K."/>
            <person name="Li Y."/>
            <person name="Lu T."/>
            <person name="Huang Y."/>
            <person name="Zhao Q."/>
            <person name="Feng Q."/>
            <person name="Zhang L."/>
            <person name="Zhu J."/>
            <person name="Weng Q."/>
            <person name="Mu J."/>
            <person name="Lu Y."/>
            <person name="Fan D."/>
            <person name="Liu Y."/>
            <person name="Guan J."/>
            <person name="Zhang Y."/>
            <person name="Yu S."/>
            <person name="Liu X."/>
            <person name="Zhang Y."/>
            <person name="Hong G."/>
            <person name="Han B."/>
            <person name="Choisne N."/>
            <person name="Demange N."/>
            <person name="Orjeda G."/>
            <person name="Samain S."/>
            <person name="Cattolico L."/>
            <person name="Pelletier E."/>
            <person name="Couloux A."/>
            <person name="Segurens B."/>
            <person name="Wincker P."/>
            <person name="D'Hont A."/>
            <person name="Scarpelli C."/>
            <person name="Weissenbach J."/>
            <person name="Salanoubat M."/>
            <person name="Quetier F."/>
            <person name="Yu Y."/>
            <person name="Kim H.R."/>
            <person name="Rambo T."/>
            <person name="Currie J."/>
            <person name="Collura K."/>
            <person name="Luo M."/>
            <person name="Yang T."/>
            <person name="Ammiraju J.S.S."/>
            <person name="Engler F."/>
            <person name="Soderlund C."/>
            <person name="Wing R.A."/>
            <person name="Palmer L.E."/>
            <person name="de la Bastide M."/>
            <person name="Spiegel L."/>
            <person name="Nascimento L."/>
            <person name="Zutavern T."/>
            <person name="O'Shaughnessy A."/>
            <person name="Dike S."/>
            <person name="Dedhia N."/>
            <person name="Preston R."/>
            <person name="Balija V."/>
            <person name="McCombie W.R."/>
            <person name="Chow T."/>
            <person name="Chen H."/>
            <person name="Chung M."/>
            <person name="Chen C."/>
            <person name="Shaw J."/>
            <person name="Wu H."/>
            <person name="Hsiao K."/>
            <person name="Chao Y."/>
            <person name="Chu M."/>
            <person name="Cheng C."/>
            <person name="Hour A."/>
            <person name="Lee P."/>
            <person name="Lin S."/>
            <person name="Lin Y."/>
            <person name="Liou J."/>
            <person name="Liu S."/>
            <person name="Hsing Y."/>
            <person name="Raghuvanshi S."/>
            <person name="Mohanty A."/>
            <person name="Bharti A.K."/>
            <person name="Gaur A."/>
            <person name="Gupta V."/>
            <person name="Kumar D."/>
            <person name="Ravi V."/>
            <person name="Vij S."/>
            <person name="Kapur A."/>
            <person name="Khurana P."/>
            <person name="Khurana P."/>
            <person name="Khurana J.P."/>
            <person name="Tyagi A.K."/>
            <person name="Gaikwad K."/>
            <person name="Singh A."/>
            <person name="Dalal V."/>
            <person name="Srivastava S."/>
            <person name="Dixit A."/>
            <person name="Pal A.K."/>
            <person name="Ghazi I.A."/>
            <person name="Yadav M."/>
            <person name="Pandit A."/>
            <person name="Bhargava A."/>
            <person name="Sureshbabu K."/>
            <person name="Batra K."/>
            <person name="Sharma T.R."/>
            <person name="Mohapatra T."/>
            <person name="Singh N.K."/>
            <person name="Messing J."/>
            <person name="Nelson A.B."/>
            <person name="Fuks G."/>
            <person name="Kavchok S."/>
            <person name="Keizer G."/>
            <person name="Linton E."/>
            <person name="Llaca V."/>
            <person name="Song R."/>
            <person name="Tanyolac B."/>
            <person name="Young S."/>
            <person name="Ho-Il K."/>
            <person name="Hahn J.H."/>
            <person name="Sangsakoo G."/>
            <person name="Vanavichit A."/>
            <person name="de Mattos Luiz.A.T."/>
            <person name="Zimmer P.D."/>
            <person name="Malone G."/>
            <person name="Dellagostin O."/>
            <person name="de Oliveira A.C."/>
            <person name="Bevan M."/>
            <person name="Bancroft I."/>
            <person name="Minx P."/>
            <person name="Cordum H."/>
            <person name="Wilson R."/>
            <person name="Cheng Z."/>
            <person name="Jin W."/>
            <person name="Jiang J."/>
            <person name="Leong S.A."/>
            <person name="Iwama H."/>
            <person name="Gojobori T."/>
            <person name="Itoh T."/>
            <person name="Niimura Y."/>
            <person name="Fujii Y."/>
            <person name="Habara T."/>
            <person name="Sakai H."/>
            <person name="Sato Y."/>
            <person name="Wilson G."/>
            <person name="Kumar K."/>
            <person name="McCouch S."/>
            <person name="Juretic N."/>
            <person name="Hoen D."/>
            <person name="Wright S."/>
            <person name="Bruskiewich R."/>
            <person name="Bureau T."/>
            <person name="Miyao A."/>
            <person name="Hirochika H."/>
            <person name="Nishikawa T."/>
            <person name="Kadowaki K."/>
            <person name="Sugiura M."/>
            <person name="Burr B."/>
            <person name="Sasaki T."/>
        </authorList>
    </citation>
    <scope>NUCLEOTIDE SEQUENCE [LARGE SCALE GENOMIC DNA]</scope>
    <source>
        <strain evidence="3">cv. Nipponbare</strain>
    </source>
</reference>
<dbReference type="Proteomes" id="UP000000763">
    <property type="component" value="Chromosome 2"/>
</dbReference>
<proteinExistence type="predicted"/>
<organism evidence="2 3">
    <name type="scientific">Oryza sativa subsp. japonica</name>
    <name type="common">Rice</name>
    <dbReference type="NCBI Taxonomy" id="39947"/>
    <lineage>
        <taxon>Eukaryota</taxon>
        <taxon>Viridiplantae</taxon>
        <taxon>Streptophyta</taxon>
        <taxon>Embryophyta</taxon>
        <taxon>Tracheophyta</taxon>
        <taxon>Spermatophyta</taxon>
        <taxon>Magnoliopsida</taxon>
        <taxon>Liliopsida</taxon>
        <taxon>Poales</taxon>
        <taxon>Poaceae</taxon>
        <taxon>BOP clade</taxon>
        <taxon>Oryzoideae</taxon>
        <taxon>Oryzeae</taxon>
        <taxon>Oryzinae</taxon>
        <taxon>Oryza</taxon>
        <taxon>Oryza sativa</taxon>
    </lineage>
</organism>
<reference evidence="3" key="2">
    <citation type="journal article" date="2008" name="Nucleic Acids Res.">
        <title>The rice annotation project database (RAP-DB): 2008 update.</title>
        <authorList>
            <consortium name="The rice annotation project (RAP)"/>
        </authorList>
    </citation>
    <scope>GENOME REANNOTATION</scope>
    <source>
        <strain evidence="3">cv. Nipponbare</strain>
    </source>
</reference>
<sequence>MVNLFLVIIAYADCFSADGKPGLVVVASANHAFVANFGTTTGIITDSLFTAATDVFGGITGVNAIMTDKVGWMGGRSLHRDDVTDNGAWTDKAANTAGAHLHPHHIRTLHGRT</sequence>
<evidence type="ECO:0000313" key="2">
    <source>
        <dbReference type="EMBL" id="BAD15580.1"/>
    </source>
</evidence>
<dbReference type="AlphaFoldDB" id="Q6ZGB4"/>
<gene>
    <name evidence="2" type="primary">OJ1712_E04.9</name>
</gene>
<evidence type="ECO:0000256" key="1">
    <source>
        <dbReference type="SAM" id="SignalP"/>
    </source>
</evidence>
<protein>
    <recommendedName>
        <fullName evidence="4">Dirigent protein</fullName>
    </recommendedName>
</protein>
<feature type="signal peptide" evidence="1">
    <location>
        <begin position="1"/>
        <end position="19"/>
    </location>
</feature>
<feature type="chain" id="PRO_5004283774" description="Dirigent protein" evidence="1">
    <location>
        <begin position="20"/>
        <end position="113"/>
    </location>
</feature>
<dbReference type="EMBL" id="AP004144">
    <property type="protein sequence ID" value="BAD15580.1"/>
    <property type="molecule type" value="Genomic_DNA"/>
</dbReference>